<reference evidence="1 2" key="1">
    <citation type="submission" date="2024-09" db="EMBL/GenBank/DDBJ databases">
        <title>A chromosome-level genome assembly of Gray's grenadier anchovy, Coilia grayii.</title>
        <authorList>
            <person name="Fu Z."/>
        </authorList>
    </citation>
    <scope>NUCLEOTIDE SEQUENCE [LARGE SCALE GENOMIC DNA]</scope>
    <source>
        <strain evidence="1">G4</strain>
        <tissue evidence="1">Muscle</tissue>
    </source>
</reference>
<protein>
    <recommendedName>
        <fullName evidence="3">Zinc finger protein 862-like</fullName>
    </recommendedName>
</protein>
<dbReference type="SUPFAM" id="SSF53098">
    <property type="entry name" value="Ribonuclease H-like"/>
    <property type="match status" value="1"/>
</dbReference>
<sequence length="484" mass="54862">MCRNYRAHRTGHAKERKIKEIDSKISLTIDESTVHGRAYLIIYMRCDVSGKGDVDNVFLDITELTEGTDAESVYKSLKRSLLQAGLDDVFLGRNLISIATDGAAVLTGKNTGLIARLKSDFPNIQSVHCLAHRLELAVHDALKAVAGCSHFEIFISKLYALYHQSAKNARLLEEAAADLNMQVLRIGQIFSIRWVASSFNTVKAVWNNYPALARHFQTASEDAGRNDAERKKYLGLHKHLTHTFVMDLACMKDALRELQGLSLKLQRRDLSLVDATRHIQQTMDVLAAMKESGGKSTLKAEQRASIGLFKDVELSEGREKINRRQFYQSVIDGLKMRMPESDLVQMLKPLDKHFWPKDRNALILYGEHEVRKLAKTLGESVSEAVDGFRDWKLQDVVPTKTLGRLCTASRTYLPTSSECERGFSAVNNTDSKTRYRLREKSLSSLLLVDLIFFFRQTFSSFYYWSSNIKCTVILVNTHFHLCSM</sequence>
<dbReference type="Proteomes" id="UP001591681">
    <property type="component" value="Unassembled WGS sequence"/>
</dbReference>
<accession>A0ABD1K982</accession>
<keyword evidence="2" id="KW-1185">Reference proteome</keyword>
<dbReference type="PANTHER" id="PTHR46880:SF8">
    <property type="entry name" value="E3 SUMO-PROTEIN LIGASE KIAA1586"/>
    <property type="match status" value="1"/>
</dbReference>
<dbReference type="PANTHER" id="PTHR46880">
    <property type="entry name" value="RAS-ASSOCIATING DOMAIN-CONTAINING PROTEIN"/>
    <property type="match status" value="1"/>
</dbReference>
<evidence type="ECO:0008006" key="3">
    <source>
        <dbReference type="Google" id="ProtNLM"/>
    </source>
</evidence>
<organism evidence="1 2">
    <name type="scientific">Coilia grayii</name>
    <name type="common">Gray's grenadier anchovy</name>
    <dbReference type="NCBI Taxonomy" id="363190"/>
    <lineage>
        <taxon>Eukaryota</taxon>
        <taxon>Metazoa</taxon>
        <taxon>Chordata</taxon>
        <taxon>Craniata</taxon>
        <taxon>Vertebrata</taxon>
        <taxon>Euteleostomi</taxon>
        <taxon>Actinopterygii</taxon>
        <taxon>Neopterygii</taxon>
        <taxon>Teleostei</taxon>
        <taxon>Clupei</taxon>
        <taxon>Clupeiformes</taxon>
        <taxon>Clupeoidei</taxon>
        <taxon>Engraulidae</taxon>
        <taxon>Coilinae</taxon>
        <taxon>Coilia</taxon>
    </lineage>
</organism>
<comment type="caution">
    <text evidence="1">The sequence shown here is derived from an EMBL/GenBank/DDBJ whole genome shotgun (WGS) entry which is preliminary data.</text>
</comment>
<evidence type="ECO:0000313" key="1">
    <source>
        <dbReference type="EMBL" id="KAL2095659.1"/>
    </source>
</evidence>
<name>A0ABD1K982_9TELE</name>
<dbReference type="InterPro" id="IPR012337">
    <property type="entry name" value="RNaseH-like_sf"/>
</dbReference>
<gene>
    <name evidence="1" type="ORF">ACEWY4_007807</name>
</gene>
<dbReference type="EMBL" id="JBHFQA010000007">
    <property type="protein sequence ID" value="KAL2095659.1"/>
    <property type="molecule type" value="Genomic_DNA"/>
</dbReference>
<evidence type="ECO:0000313" key="2">
    <source>
        <dbReference type="Proteomes" id="UP001591681"/>
    </source>
</evidence>
<dbReference type="AlphaFoldDB" id="A0ABD1K982"/>
<proteinExistence type="predicted"/>